<dbReference type="GO" id="GO:0003677">
    <property type="term" value="F:DNA binding"/>
    <property type="evidence" value="ECO:0007669"/>
    <property type="project" value="InterPro"/>
</dbReference>
<evidence type="ECO:0000313" key="4">
    <source>
        <dbReference type="Proteomes" id="UP000032869"/>
    </source>
</evidence>
<dbReference type="EMBL" id="JQHL01000016">
    <property type="protein sequence ID" value="KFX14882.1"/>
    <property type="molecule type" value="Genomic_DNA"/>
</dbReference>
<dbReference type="STRING" id="55207.KP22_20670"/>
<evidence type="ECO:0000313" key="5">
    <source>
        <dbReference type="Proteomes" id="UP000032874"/>
    </source>
</evidence>
<evidence type="ECO:0000259" key="1">
    <source>
        <dbReference type="PROSITE" id="PS50943"/>
    </source>
</evidence>
<sequence>MATLKEMMAKRSPESRARIEARTAEIRQEITLAKLREELNMSQTQLALALGVKQPSIVKMEKVENDPKLSTLKRYVTALGGKLTLDVTLPDGKRIALTL</sequence>
<comment type="caution">
    <text evidence="2">The sequence shown here is derived from an EMBL/GenBank/DDBJ whole genome shotgun (WGS) entry which is preliminary data.</text>
</comment>
<dbReference type="Pfam" id="PF01381">
    <property type="entry name" value="HTH_3"/>
    <property type="match status" value="1"/>
</dbReference>
<dbReference type="InterPro" id="IPR001387">
    <property type="entry name" value="Cro/C1-type_HTH"/>
</dbReference>
<dbReference type="SUPFAM" id="SSF47413">
    <property type="entry name" value="lambda repressor-like DNA-binding domains"/>
    <property type="match status" value="1"/>
</dbReference>
<dbReference type="AlphaFoldDB" id="A0A093R8J7"/>
<dbReference type="RefSeq" id="WP_010281167.1">
    <property type="nucleotide sequence ID" value="NZ_JAODTE010000010.1"/>
</dbReference>
<dbReference type="Gene3D" id="1.10.260.40">
    <property type="entry name" value="lambda repressor-like DNA-binding domains"/>
    <property type="match status" value="1"/>
</dbReference>
<dbReference type="EMBL" id="JQHM01000023">
    <property type="protein sequence ID" value="KFW99366.1"/>
    <property type="molecule type" value="Genomic_DNA"/>
</dbReference>
<dbReference type="SMART" id="SM00530">
    <property type="entry name" value="HTH_XRE"/>
    <property type="match status" value="1"/>
</dbReference>
<dbReference type="PROSITE" id="PS50943">
    <property type="entry name" value="HTH_CROC1"/>
    <property type="match status" value="1"/>
</dbReference>
<organism evidence="2 5">
    <name type="scientific">Pectobacterium betavasculorum</name>
    <dbReference type="NCBI Taxonomy" id="55207"/>
    <lineage>
        <taxon>Bacteria</taxon>
        <taxon>Pseudomonadati</taxon>
        <taxon>Pseudomonadota</taxon>
        <taxon>Gammaproteobacteria</taxon>
        <taxon>Enterobacterales</taxon>
        <taxon>Pectobacteriaceae</taxon>
        <taxon>Pectobacterium</taxon>
    </lineage>
</organism>
<reference evidence="4 5" key="1">
    <citation type="submission" date="2014-08" db="EMBL/GenBank/DDBJ databases">
        <title>Genome sequences of NCPPB Pectobacterium isolates.</title>
        <authorList>
            <person name="Glover R.H."/>
            <person name="Sapp M."/>
            <person name="Elphinstone J."/>
        </authorList>
    </citation>
    <scope>NUCLEOTIDE SEQUENCE [LARGE SCALE GENOMIC DNA]</scope>
    <source>
        <strain evidence="3 4">NCPPB 2793</strain>
        <strain evidence="2 5">NCPPB 2795</strain>
    </source>
</reference>
<gene>
    <name evidence="3" type="ORF">JV35_18880</name>
    <name evidence="2" type="ORF">KP22_20670</name>
</gene>
<protein>
    <submittedName>
        <fullName evidence="2">Transcriptional regulator</fullName>
    </submittedName>
</protein>
<accession>A0A093R8J7</accession>
<evidence type="ECO:0000313" key="2">
    <source>
        <dbReference type="EMBL" id="KFW99366.1"/>
    </source>
</evidence>
<dbReference type="CDD" id="cd00093">
    <property type="entry name" value="HTH_XRE"/>
    <property type="match status" value="1"/>
</dbReference>
<dbReference type="Proteomes" id="UP000032874">
    <property type="component" value="Unassembled WGS sequence"/>
</dbReference>
<feature type="domain" description="HTH cro/C1-type" evidence="1">
    <location>
        <begin position="32"/>
        <end position="87"/>
    </location>
</feature>
<dbReference type="eggNOG" id="COG3620">
    <property type="taxonomic scope" value="Bacteria"/>
</dbReference>
<name>A0A093R8J7_9GAMM</name>
<proteinExistence type="predicted"/>
<keyword evidence="4" id="KW-1185">Reference proteome</keyword>
<dbReference type="Proteomes" id="UP000032869">
    <property type="component" value="Unassembled WGS sequence"/>
</dbReference>
<evidence type="ECO:0000313" key="3">
    <source>
        <dbReference type="EMBL" id="KFX14882.1"/>
    </source>
</evidence>
<dbReference type="InterPro" id="IPR010982">
    <property type="entry name" value="Lambda_DNA-bd_dom_sf"/>
</dbReference>
<dbReference type="OrthoDB" id="129597at2"/>
<dbReference type="GeneID" id="90769178"/>